<proteinExistence type="predicted"/>
<reference evidence="1" key="1">
    <citation type="submission" date="2018-10" db="EMBL/GenBank/DDBJ databases">
        <title>Hidden diversity of soil giant viruses.</title>
        <authorList>
            <person name="Schulz F."/>
            <person name="Alteio L."/>
            <person name="Goudeau D."/>
            <person name="Ryan E.M."/>
            <person name="Malmstrom R.R."/>
            <person name="Blanchard J."/>
            <person name="Woyke T."/>
        </authorList>
    </citation>
    <scope>NUCLEOTIDE SEQUENCE</scope>
    <source>
        <strain evidence="1">TEV1</strain>
    </source>
</reference>
<evidence type="ECO:0000313" key="1">
    <source>
        <dbReference type="EMBL" id="AYV75950.1"/>
    </source>
</evidence>
<organism evidence="1">
    <name type="scientific">Terrestrivirus sp</name>
    <dbReference type="NCBI Taxonomy" id="2487775"/>
    <lineage>
        <taxon>Viruses</taxon>
        <taxon>Varidnaviria</taxon>
        <taxon>Bamfordvirae</taxon>
        <taxon>Nucleocytoviricota</taxon>
        <taxon>Megaviricetes</taxon>
        <taxon>Imitervirales</taxon>
        <taxon>Mimiviridae</taxon>
        <taxon>Klosneuvirinae</taxon>
    </lineage>
</organism>
<name>A0A3G4ZM63_9VIRU</name>
<dbReference type="EMBL" id="MK071981">
    <property type="protein sequence ID" value="AYV75950.1"/>
    <property type="molecule type" value="Genomic_DNA"/>
</dbReference>
<protein>
    <submittedName>
        <fullName evidence="1">Uncharacterized protein</fullName>
    </submittedName>
</protein>
<accession>A0A3G4ZM63</accession>
<gene>
    <name evidence="1" type="ORF">Terrestrivirus3_219</name>
</gene>
<sequence>MDINNYDKYKPLSYKTSGNYNTSHHGYFSNGNNVNNGNTGNNSNAFGYQYNYNNAFSQPNGPLIEQPQYANPNNTLQNNLNNNLLNEYNIEYHINIDSDDRKLDVYPDPYRYVVSFKALGKSVERRVKHIGPYNNGDGSVRIEEKIFDETPGPVISRGFKNVRAVKIDRVILSKQNIMKLIINQNVTIKKSDDSFIITNIDSTFEKKISKKSLDDSKCDVCCCCDCMCTLNDTYKYIILRVKELQTNHIYATNTYTSDNSFILYVDKNAGSNNNIWMAVYNTVSFPPSQLFNLERLSIEFFNKNGKPLAAFVVIEYNITINYEQKIYKSKQYLLFGTCDKTILSQIKNTYRSIHIFSISELFKYEIWFSKILQNLCKDFDDRDITKMFNTFTDDNQNIAREKIFLSLRDLDLQEVIKKYLTNNVFFNVIVAQNEISTMVKYED</sequence>